<feature type="compositionally biased region" description="Basic and acidic residues" evidence="3">
    <location>
        <begin position="153"/>
        <end position="162"/>
    </location>
</feature>
<keyword evidence="2" id="KW-0430">Lectin</keyword>
<protein>
    <submittedName>
        <fullName evidence="5">C-type lectin domain family 2 member D11</fullName>
    </submittedName>
</protein>
<dbReference type="Gene3D" id="3.10.100.10">
    <property type="entry name" value="Mannose-Binding Protein A, subunit A"/>
    <property type="match status" value="1"/>
</dbReference>
<dbReference type="InterPro" id="IPR016186">
    <property type="entry name" value="C-type_lectin-like/link_sf"/>
</dbReference>
<feature type="domain" description="C-type lectin" evidence="4">
    <location>
        <begin position="760"/>
        <end position="857"/>
    </location>
</feature>
<evidence type="ECO:0000313" key="5">
    <source>
        <dbReference type="EMBL" id="KAG8505770.1"/>
    </source>
</evidence>
<dbReference type="InterPro" id="IPR033992">
    <property type="entry name" value="NKR-like_CTLD"/>
</dbReference>
<organism evidence="5 6">
    <name type="scientific">Galemys pyrenaicus</name>
    <name type="common">Iberian desman</name>
    <name type="synonym">Pyrenean desman</name>
    <dbReference type="NCBI Taxonomy" id="202257"/>
    <lineage>
        <taxon>Eukaryota</taxon>
        <taxon>Metazoa</taxon>
        <taxon>Chordata</taxon>
        <taxon>Craniata</taxon>
        <taxon>Vertebrata</taxon>
        <taxon>Euteleostomi</taxon>
        <taxon>Mammalia</taxon>
        <taxon>Eutheria</taxon>
        <taxon>Laurasiatheria</taxon>
        <taxon>Eulipotyphla</taxon>
        <taxon>Talpidae</taxon>
        <taxon>Galemys</taxon>
    </lineage>
</organism>
<dbReference type="PANTHER" id="PTHR45710">
    <property type="entry name" value="C-TYPE LECTIN DOMAIN-CONTAINING PROTEIN 180"/>
    <property type="match status" value="1"/>
</dbReference>
<dbReference type="InterPro" id="IPR016187">
    <property type="entry name" value="CTDL_fold"/>
</dbReference>
<dbReference type="SMART" id="SM00034">
    <property type="entry name" value="CLECT"/>
    <property type="match status" value="1"/>
</dbReference>
<proteinExistence type="predicted"/>
<dbReference type="EMBL" id="JAGFMF010012231">
    <property type="protein sequence ID" value="KAG8505770.1"/>
    <property type="molecule type" value="Genomic_DNA"/>
</dbReference>
<comment type="caution">
    <text evidence="5">The sequence shown here is derived from an EMBL/GenBank/DDBJ whole genome shotgun (WGS) entry which is preliminary data.</text>
</comment>
<evidence type="ECO:0000256" key="3">
    <source>
        <dbReference type="SAM" id="MobiDB-lite"/>
    </source>
</evidence>
<name>A0A8J5ZQR1_GALPY</name>
<dbReference type="OrthoDB" id="8935730at2759"/>
<dbReference type="InterPro" id="IPR050828">
    <property type="entry name" value="C-type_lectin/matrix_domain"/>
</dbReference>
<evidence type="ECO:0000259" key="4">
    <source>
        <dbReference type="PROSITE" id="PS50041"/>
    </source>
</evidence>
<evidence type="ECO:0000256" key="2">
    <source>
        <dbReference type="ARBA" id="ARBA00022734"/>
    </source>
</evidence>
<dbReference type="AlphaFoldDB" id="A0A8J5ZQR1"/>
<dbReference type="CDD" id="cd03593">
    <property type="entry name" value="CLECT_NK_receptors_like"/>
    <property type="match status" value="1"/>
</dbReference>
<keyword evidence="6" id="KW-1185">Reference proteome</keyword>
<reference evidence="5" key="1">
    <citation type="journal article" date="2021" name="Evol. Appl.">
        <title>The genome of the Pyrenean desman and the effects of bottlenecks and inbreeding on the genomic landscape of an endangered species.</title>
        <authorList>
            <person name="Escoda L."/>
            <person name="Castresana J."/>
        </authorList>
    </citation>
    <scope>NUCLEOTIDE SEQUENCE</scope>
    <source>
        <strain evidence="5">IBE-C5619</strain>
    </source>
</reference>
<accession>A0A8J5ZQR1</accession>
<dbReference type="InterPro" id="IPR001304">
    <property type="entry name" value="C-type_lectin-like"/>
</dbReference>
<feature type="compositionally biased region" description="Basic and acidic residues" evidence="3">
    <location>
        <begin position="194"/>
        <end position="211"/>
    </location>
</feature>
<dbReference type="GO" id="GO:0030246">
    <property type="term" value="F:carbohydrate binding"/>
    <property type="evidence" value="ECO:0007669"/>
    <property type="project" value="UniProtKB-KW"/>
</dbReference>
<dbReference type="Proteomes" id="UP000700334">
    <property type="component" value="Unassembled WGS sequence"/>
</dbReference>
<feature type="region of interest" description="Disordered" evidence="3">
    <location>
        <begin position="153"/>
        <end position="223"/>
    </location>
</feature>
<feature type="compositionally biased region" description="Low complexity" evidence="3">
    <location>
        <begin position="163"/>
        <end position="179"/>
    </location>
</feature>
<dbReference type="SUPFAM" id="SSF56436">
    <property type="entry name" value="C-type lectin-like"/>
    <property type="match status" value="1"/>
</dbReference>
<dbReference type="PROSITE" id="PS50041">
    <property type="entry name" value="C_TYPE_LECTIN_2"/>
    <property type="match status" value="1"/>
</dbReference>
<evidence type="ECO:0000256" key="1">
    <source>
        <dbReference type="ARBA" id="ARBA00004401"/>
    </source>
</evidence>
<sequence length="906" mass="98915">MPRTAAVDSLSGIGGSLRLQLRVGYSEGWTTCPGPCALDCPLWCPCEQSPPAIPEQAERDSRVSLLRLCPAWWPRGLNPSWGSDSQPEHVSISACRWGAVFVSISCVVLVCANANLNTKWPAGLGGPSSSLRTLASPAQRPWQSRQLLPLRELERRPRKDTVSGRAAAVSAARTGRSSGTVSAPDGPAPVMEVSELRGPEPRKDVLGERPRPTGPARRAWRRGHAGREDGLGAAWAQGPRARTCPQGLRCRVVCSRVCEKRRSEPSTCHRAKTQQRAGPGILPAASRQAERVPVSRHSRAPVSLICPDPKPFHSFSAAADCRGEGSATDCACHSPGRPGPQTRAAQQRLARGEWPTLARTAVLLQLSCSCIADVLACDPVHTSSERMCVLPTTVAQKESGRTFLDSEQLNEAWSEFGFVRLLRCSLCSPELLRQAELRLGSEWTPGCVRVQGCPGGGTRAASHGEPRCFLAGCSLRSCIPVTRRAAQPGHVLHGTVSQSSLTPGRSSLQMDMAQETRPHGSVSATHTRRRSVSCPESVVGHEEVWCSRPAENVRVESPETSHASPSVPGLHQSPAAWGLLFGRSLTRVVVPWLGTVKLSHTFTKLLQSPELLPQSSYLSVRKLLASEWLNLIPALPSVQPVDQHPVDTMPKSLDTLLKMMNTDAASREAAEQGASVTSIAVKRGGLDTAVPMTLGREGQARRHCWTLPVCQGKALAEQLGRDDGQFMLQSKPRVKGLSGKEPPAAEPLPCAACPKGWIGFGSKCFYFSNDTRNWTSSQQFCASEGANLVHIDFQEELDFLTRYKGLFGHWIGLRRESSNDPWMWESLGKLWEYFLRLISENIWEHVLDCGHLTLLFGFRFSLRGDGEFAYLNENGLSSGRVYTDRKWICSKPNNYADKCQIRLNPS</sequence>
<evidence type="ECO:0000313" key="6">
    <source>
        <dbReference type="Proteomes" id="UP000700334"/>
    </source>
</evidence>
<comment type="subcellular location">
    <subcellularLocation>
        <location evidence="1">Cell membrane</location>
        <topology evidence="1">Single-pass type II membrane protein</topology>
    </subcellularLocation>
</comment>
<dbReference type="Pfam" id="PF00059">
    <property type="entry name" value="Lectin_C"/>
    <property type="match status" value="1"/>
</dbReference>
<gene>
    <name evidence="5" type="ORF">J0S82_002984</name>
</gene>
<dbReference type="GO" id="GO:0009897">
    <property type="term" value="C:external side of plasma membrane"/>
    <property type="evidence" value="ECO:0007669"/>
    <property type="project" value="TreeGrafter"/>
</dbReference>
<dbReference type="PANTHER" id="PTHR45710:SF35">
    <property type="entry name" value="C-TYPE LECTIN DOMAIN FAMILY 2 MEMBER D"/>
    <property type="match status" value="1"/>
</dbReference>